<evidence type="ECO:0000256" key="5">
    <source>
        <dbReference type="ARBA" id="ARBA00022900"/>
    </source>
</evidence>
<dbReference type="GO" id="GO:0004867">
    <property type="term" value="F:serine-type endopeptidase inhibitor activity"/>
    <property type="evidence" value="ECO:0007669"/>
    <property type="project" value="UniProtKB-KW"/>
</dbReference>
<dbReference type="EMBL" id="KN125352">
    <property type="protein sequence ID" value="KFO18640.1"/>
    <property type="molecule type" value="Genomic_DNA"/>
</dbReference>
<dbReference type="InterPro" id="IPR000215">
    <property type="entry name" value="Serpin_fam"/>
</dbReference>
<dbReference type="PROSITE" id="PS00284">
    <property type="entry name" value="SERPIN"/>
    <property type="match status" value="1"/>
</dbReference>
<dbReference type="PANTHER" id="PTHR11461:SF166">
    <property type="entry name" value="SERPIN B8"/>
    <property type="match status" value="1"/>
</dbReference>
<dbReference type="AlphaFoldDB" id="A0A091CNG6"/>
<dbReference type="MEROPS" id="I04.013"/>
<dbReference type="GO" id="GO:0005737">
    <property type="term" value="C:cytoplasm"/>
    <property type="evidence" value="ECO:0007669"/>
    <property type="project" value="UniProtKB-SubCell"/>
</dbReference>
<dbReference type="Gene3D" id="2.30.39.10">
    <property type="entry name" value="Alpha-1-antitrypsin, domain 1"/>
    <property type="match status" value="1"/>
</dbReference>
<keyword evidence="4" id="KW-0646">Protease inhibitor</keyword>
<comment type="subcellular location">
    <subcellularLocation>
        <location evidence="1">Cytoplasm</location>
    </subcellularLocation>
</comment>
<dbReference type="FunFam" id="2.30.39.10:FF:000001">
    <property type="entry name" value="Serpin family B member 2"/>
    <property type="match status" value="1"/>
</dbReference>
<evidence type="ECO:0000313" key="8">
    <source>
        <dbReference type="Proteomes" id="UP000028990"/>
    </source>
</evidence>
<evidence type="ECO:0000256" key="3">
    <source>
        <dbReference type="ARBA" id="ARBA00022490"/>
    </source>
</evidence>
<dbReference type="SMART" id="SM00093">
    <property type="entry name" value="SERPIN"/>
    <property type="match status" value="1"/>
</dbReference>
<evidence type="ECO:0000313" key="7">
    <source>
        <dbReference type="EMBL" id="KFO18640.1"/>
    </source>
</evidence>
<dbReference type="FunFam" id="3.30.497.10:FF:000018">
    <property type="entry name" value="Serpin family B member 8"/>
    <property type="match status" value="1"/>
</dbReference>
<dbReference type="STRING" id="885580.ENSFDAP00000006439"/>
<evidence type="ECO:0000256" key="1">
    <source>
        <dbReference type="ARBA" id="ARBA00004496"/>
    </source>
</evidence>
<dbReference type="InterPro" id="IPR042178">
    <property type="entry name" value="Serpin_sf_1"/>
</dbReference>
<dbReference type="InterPro" id="IPR036186">
    <property type="entry name" value="Serpin_sf"/>
</dbReference>
<gene>
    <name evidence="7" type="ORF">H920_19971</name>
</gene>
<evidence type="ECO:0000256" key="4">
    <source>
        <dbReference type="ARBA" id="ARBA00022690"/>
    </source>
</evidence>
<name>A0A091CNG6_FUKDA</name>
<evidence type="ECO:0000256" key="2">
    <source>
        <dbReference type="ARBA" id="ARBA00006426"/>
    </source>
</evidence>
<dbReference type="FunFam" id="2.10.310.10:FF:000001">
    <property type="entry name" value="Serpin family A member 1"/>
    <property type="match status" value="1"/>
</dbReference>
<dbReference type="OMA" id="RVAHKCF"/>
<comment type="similarity">
    <text evidence="2">Belongs to the serpin family. Ov-serpin subfamily.</text>
</comment>
<dbReference type="InterPro" id="IPR023795">
    <property type="entry name" value="Serpin_CS"/>
</dbReference>
<dbReference type="InterPro" id="IPR042185">
    <property type="entry name" value="Serpin_sf_2"/>
</dbReference>
<dbReference type="eggNOG" id="KOG2392">
    <property type="taxonomic scope" value="Eukaryota"/>
</dbReference>
<sequence>MTSASATKTDIMEQPKSLIFISNQLRVKAEVSGKYYAIDQSLDVNQECRPYRMDDLCEGNGTFAISLLKMLGEEDNSQNVFICPLSISSSLAMVFLGAKGNTAAQMSQALCLNRDGDVHEGFQSLLTEVNKVGTKYQLRTASRLFGEETCDFLPTFKESCKKFYQAEMEELSFAKDAEECRKHINDWVTEETEGKISEILGPGIVGSLTKLVLVNAVYFRGKWNEQFDKKHTRGMPFKTGKEKKTVQMMFKHAQFNMGYVEEVHTQVLEIPYEEEELTMDILLPDDGTDLVVVEKALTYEKFTSWTNPENMKKSKVQVFLPRLKLEESYDLEAFLRRSGMTDAFEETKADFSGMSTKKNVPLSKVAHKCFVEVNEEGTEAAATTAVVRNTRSARIEPQFCADRPFLFFIRHHSTNSILFCGRFSSP</sequence>
<keyword evidence="5" id="KW-0722">Serine protease inhibitor</keyword>
<dbReference type="Pfam" id="PF00079">
    <property type="entry name" value="Serpin"/>
    <property type="match status" value="1"/>
</dbReference>
<dbReference type="InterPro" id="IPR023796">
    <property type="entry name" value="Serpin_dom"/>
</dbReference>
<dbReference type="Proteomes" id="UP000028990">
    <property type="component" value="Unassembled WGS sequence"/>
</dbReference>
<dbReference type="Gene3D" id="3.30.497.10">
    <property type="entry name" value="Antithrombin, subunit I, domain 2"/>
    <property type="match status" value="1"/>
</dbReference>
<reference evidence="7 8" key="1">
    <citation type="submission" date="2013-11" db="EMBL/GenBank/DDBJ databases">
        <title>The Damaraland mole rat (Fukomys damarensis) genome and evolution of African mole rats.</title>
        <authorList>
            <person name="Gladyshev V.N."/>
            <person name="Fang X."/>
        </authorList>
    </citation>
    <scope>NUCLEOTIDE SEQUENCE [LARGE SCALE GENOMIC DNA]</scope>
    <source>
        <tissue evidence="7">Liver</tissue>
    </source>
</reference>
<organism evidence="7 8">
    <name type="scientific">Fukomys damarensis</name>
    <name type="common">Damaraland mole rat</name>
    <name type="synonym">Cryptomys damarensis</name>
    <dbReference type="NCBI Taxonomy" id="885580"/>
    <lineage>
        <taxon>Eukaryota</taxon>
        <taxon>Metazoa</taxon>
        <taxon>Chordata</taxon>
        <taxon>Craniata</taxon>
        <taxon>Vertebrata</taxon>
        <taxon>Euteleostomi</taxon>
        <taxon>Mammalia</taxon>
        <taxon>Eutheria</taxon>
        <taxon>Euarchontoglires</taxon>
        <taxon>Glires</taxon>
        <taxon>Rodentia</taxon>
        <taxon>Hystricomorpha</taxon>
        <taxon>Bathyergidae</taxon>
        <taxon>Fukomys</taxon>
    </lineage>
</organism>
<dbReference type="SUPFAM" id="SSF56574">
    <property type="entry name" value="Serpins"/>
    <property type="match status" value="1"/>
</dbReference>
<keyword evidence="3" id="KW-0963">Cytoplasm</keyword>
<evidence type="ECO:0000259" key="6">
    <source>
        <dbReference type="SMART" id="SM00093"/>
    </source>
</evidence>
<proteinExistence type="inferred from homology"/>
<feature type="domain" description="Serpin" evidence="6">
    <location>
        <begin position="65"/>
        <end position="426"/>
    </location>
</feature>
<dbReference type="GO" id="GO:0005615">
    <property type="term" value="C:extracellular space"/>
    <property type="evidence" value="ECO:0007669"/>
    <property type="project" value="InterPro"/>
</dbReference>
<dbReference type="PANTHER" id="PTHR11461">
    <property type="entry name" value="SERINE PROTEASE INHIBITOR, SERPIN"/>
    <property type="match status" value="1"/>
</dbReference>
<keyword evidence="8" id="KW-1185">Reference proteome</keyword>
<protein>
    <submittedName>
        <fullName evidence="7">Serpin B8</fullName>
    </submittedName>
</protein>
<accession>A0A091CNG6</accession>